<sequence length="785" mass="94125">MRKLHLIAFQFFLFLCALLSNSVVLTYSLTENLYWDLLKIFKINVEFLKILRDNNIRSYIQSYIISEHLKHQLNNKVYNKYDLIDHIERNILKDYPNLIYRSNVNRTELHRFLDRFIVDEERIIRDFMNHFFYNTFDIKEVHNGLWKRYYEEQADITHLKTTFFSISKEISETSNIYNEENTLYYNDNREKNVSRLNSLKNIVTQLQNKVNVLYGLGYEVVQLQRDIRRDLINYKNTKNGINDASILDQLENIIYMSIYNLENKVTSLRFQLKRKISFLLEEIDRLSNEVGIDKKQGKLSNFSYYKDTILTVEEIKSEYEEYMKGVEFTENSDVKNTYTFFEKLLLLLGKYTYWLENQNPYSYCQRKDIPEVLSISVKLVEKLRDSFIDANNRLVKLFENLYDELNKFLYTEKHNSTTNIYNLAWNDIENFHAKDLLTGCNRLSHIIFILQKLIRIYKDKNNHLDKNSLYNLDKMLISLQNMQSSLELHKSQFVKLVHSPENLQMIRNDLETNGNVFREKFLRIKTTVNSFEVASGQLNSEIDNILYLISNIINNDNLIEEFRKIRNLWRRYVKDNYKQYKHEDRLIKAYKENKNIIFPPDFGLTKSFIVNDSINKNVLASSYFTNLYNDIIKKFDSLKTQDEMLDLFSVVYRSVDSIIKLIKENRKMLKLKYDKKRKEILELINIKNYSRDSGQSTHTELIELEKNIVNNLQKLFMNKINLHKQIENSVELIKDDLYKNKLPSYCNLVEKFITKYFLTISKWKIFINRNKGVIPSNLIYKIENV</sequence>
<evidence type="ECO:0000313" key="2">
    <source>
        <dbReference type="Proteomes" id="UP000220797"/>
    </source>
</evidence>
<dbReference type="VEuPathDB" id="PlasmoDB:PGAL8A_00276600"/>
<protein>
    <submittedName>
        <fullName evidence="1">Uncharacterized protein</fullName>
    </submittedName>
</protein>
<dbReference type="OMA" id="NIEKFGH"/>
<dbReference type="Proteomes" id="UP000220797">
    <property type="component" value="Unassembled WGS sequence"/>
</dbReference>
<comment type="caution">
    <text evidence="1">The sequence shown here is derived from an EMBL/GenBank/DDBJ whole genome shotgun (WGS) entry which is preliminary data.</text>
</comment>
<dbReference type="GeneID" id="39731299"/>
<dbReference type="RefSeq" id="XP_028528377.1">
    <property type="nucleotide sequence ID" value="XM_028671757.1"/>
</dbReference>
<gene>
    <name evidence="1" type="ORF">PGAL8A_00276600</name>
</gene>
<dbReference type="OrthoDB" id="392364at2759"/>
<name>A0A1J1GTE3_PLAGA</name>
<evidence type="ECO:0000313" key="1">
    <source>
        <dbReference type="EMBL" id="CRG95569.1"/>
    </source>
</evidence>
<proteinExistence type="predicted"/>
<dbReference type="EMBL" id="CVMV01000045">
    <property type="protein sequence ID" value="CRG95569.1"/>
    <property type="molecule type" value="Genomic_DNA"/>
</dbReference>
<dbReference type="AlphaFoldDB" id="A0A1J1GTE3"/>
<accession>A0A1J1GTE3</accession>
<organism evidence="1 2">
    <name type="scientific">Plasmodium gallinaceum</name>
    <dbReference type="NCBI Taxonomy" id="5849"/>
    <lineage>
        <taxon>Eukaryota</taxon>
        <taxon>Sar</taxon>
        <taxon>Alveolata</taxon>
        <taxon>Apicomplexa</taxon>
        <taxon>Aconoidasida</taxon>
        <taxon>Haemosporida</taxon>
        <taxon>Plasmodiidae</taxon>
        <taxon>Plasmodium</taxon>
        <taxon>Plasmodium (Haemamoeba)</taxon>
    </lineage>
</organism>
<keyword evidence="2" id="KW-1185">Reference proteome</keyword>
<reference evidence="1" key="1">
    <citation type="submission" date="2015-04" db="EMBL/GenBank/DDBJ databases">
        <authorList>
            <consortium name="Pathogen Informatics"/>
        </authorList>
    </citation>
    <scope>NUCLEOTIDE SEQUENCE [LARGE SCALE GENOMIC DNA]</scope>
    <source>
        <strain evidence="1">8A</strain>
    </source>
</reference>